<dbReference type="PROSITE" id="PS51192">
    <property type="entry name" value="HELICASE_ATP_BIND_1"/>
    <property type="match status" value="1"/>
</dbReference>
<dbReference type="Pfam" id="PF00270">
    <property type="entry name" value="DEAD"/>
    <property type="match status" value="1"/>
</dbReference>
<dbReference type="SUPFAM" id="SSF52540">
    <property type="entry name" value="P-loop containing nucleoside triphosphate hydrolases"/>
    <property type="match status" value="1"/>
</dbReference>
<evidence type="ECO:0000259" key="3">
    <source>
        <dbReference type="PROSITE" id="PS51192"/>
    </source>
</evidence>
<keyword evidence="2" id="KW-0547">Nucleotide-binding</keyword>
<accession>A0A4Y7PNR7</accession>
<dbReference type="OrthoDB" id="10265785at2759"/>
<gene>
    <name evidence="4" type="ORF">BD410DRAFT_614486</name>
</gene>
<dbReference type="EMBL" id="ML170237">
    <property type="protein sequence ID" value="TDL16686.1"/>
    <property type="molecule type" value="Genomic_DNA"/>
</dbReference>
<sequence>MMYESCPPPHSPPPRIPPNMFCGSQSRTGKTAAFVLTMLNRVDVSKTKPQVLCGTLYRELARQIMAVVPHLRADYAIKTERRVHDTFSSHIIVGTSGTMADYIKQKILDVSEVKILVLDEAGNRKISEKCVRTKHMLPRQHPTQIVLFSSTFPNHVRTLVSRVAPNAHEVELKKG</sequence>
<keyword evidence="2" id="KW-0067">ATP-binding</keyword>
<dbReference type="GO" id="GO:0005524">
    <property type="term" value="F:ATP binding"/>
    <property type="evidence" value="ECO:0007669"/>
    <property type="project" value="InterPro"/>
</dbReference>
<evidence type="ECO:0000256" key="2">
    <source>
        <dbReference type="ARBA" id="ARBA00022806"/>
    </source>
</evidence>
<dbReference type="GO" id="GO:0004386">
    <property type="term" value="F:helicase activity"/>
    <property type="evidence" value="ECO:0007669"/>
    <property type="project" value="UniProtKB-KW"/>
</dbReference>
<keyword evidence="5" id="KW-1185">Reference proteome</keyword>
<evidence type="ECO:0000313" key="5">
    <source>
        <dbReference type="Proteomes" id="UP000294933"/>
    </source>
</evidence>
<dbReference type="InterPro" id="IPR027417">
    <property type="entry name" value="P-loop_NTPase"/>
</dbReference>
<keyword evidence="1 4" id="KW-0378">Hydrolase</keyword>
<dbReference type="VEuPathDB" id="FungiDB:BD410DRAFT_614486"/>
<dbReference type="Gene3D" id="3.40.50.300">
    <property type="entry name" value="P-loop containing nucleotide triphosphate hydrolases"/>
    <property type="match status" value="1"/>
</dbReference>
<feature type="domain" description="Helicase ATP-binding" evidence="3">
    <location>
        <begin position="11"/>
        <end position="170"/>
    </location>
</feature>
<evidence type="ECO:0000256" key="1">
    <source>
        <dbReference type="ARBA" id="ARBA00022801"/>
    </source>
</evidence>
<protein>
    <submittedName>
        <fullName evidence="4">P-loop containing nucleoside triphosphate hydrolase protein</fullName>
    </submittedName>
</protein>
<dbReference type="InterPro" id="IPR011545">
    <property type="entry name" value="DEAD/DEAH_box_helicase_dom"/>
</dbReference>
<dbReference type="STRING" id="50990.A0A4Y7PNR7"/>
<dbReference type="Proteomes" id="UP000294933">
    <property type="component" value="Unassembled WGS sequence"/>
</dbReference>
<dbReference type="PANTHER" id="PTHR47958">
    <property type="entry name" value="ATP-DEPENDENT RNA HELICASE DBP3"/>
    <property type="match status" value="1"/>
</dbReference>
<evidence type="ECO:0000313" key="4">
    <source>
        <dbReference type="EMBL" id="TDL16686.1"/>
    </source>
</evidence>
<dbReference type="AlphaFoldDB" id="A0A4Y7PNR7"/>
<reference evidence="4 5" key="1">
    <citation type="submission" date="2018-06" db="EMBL/GenBank/DDBJ databases">
        <title>A transcriptomic atlas of mushroom development highlights an independent origin of complex multicellularity.</title>
        <authorList>
            <consortium name="DOE Joint Genome Institute"/>
            <person name="Krizsan K."/>
            <person name="Almasi E."/>
            <person name="Merenyi Z."/>
            <person name="Sahu N."/>
            <person name="Viragh M."/>
            <person name="Koszo T."/>
            <person name="Mondo S."/>
            <person name="Kiss B."/>
            <person name="Balint B."/>
            <person name="Kues U."/>
            <person name="Barry K."/>
            <person name="Hegedus J.C."/>
            <person name="Henrissat B."/>
            <person name="Johnson J."/>
            <person name="Lipzen A."/>
            <person name="Ohm R."/>
            <person name="Nagy I."/>
            <person name="Pangilinan J."/>
            <person name="Yan J."/>
            <person name="Xiong Y."/>
            <person name="Grigoriev I.V."/>
            <person name="Hibbett D.S."/>
            <person name="Nagy L.G."/>
        </authorList>
    </citation>
    <scope>NUCLEOTIDE SEQUENCE [LARGE SCALE GENOMIC DNA]</scope>
    <source>
        <strain evidence="4 5">SZMC22713</strain>
    </source>
</reference>
<proteinExistence type="predicted"/>
<dbReference type="InterPro" id="IPR014001">
    <property type="entry name" value="Helicase_ATP-bd"/>
</dbReference>
<name>A0A4Y7PNR7_9AGAM</name>
<dbReference type="GO" id="GO:0016787">
    <property type="term" value="F:hydrolase activity"/>
    <property type="evidence" value="ECO:0007669"/>
    <property type="project" value="UniProtKB-KW"/>
</dbReference>
<organism evidence="4 5">
    <name type="scientific">Rickenella mellea</name>
    <dbReference type="NCBI Taxonomy" id="50990"/>
    <lineage>
        <taxon>Eukaryota</taxon>
        <taxon>Fungi</taxon>
        <taxon>Dikarya</taxon>
        <taxon>Basidiomycota</taxon>
        <taxon>Agaricomycotina</taxon>
        <taxon>Agaricomycetes</taxon>
        <taxon>Hymenochaetales</taxon>
        <taxon>Rickenellaceae</taxon>
        <taxon>Rickenella</taxon>
    </lineage>
</organism>
<keyword evidence="2" id="KW-0347">Helicase</keyword>
<dbReference type="GO" id="GO:0003676">
    <property type="term" value="F:nucleic acid binding"/>
    <property type="evidence" value="ECO:0007669"/>
    <property type="project" value="InterPro"/>
</dbReference>